<reference evidence="2" key="1">
    <citation type="submission" date="2019-03" db="EMBL/GenBank/DDBJ databases">
        <title>Draft Sequence and Annotation of the Mycoplasma phocicerebrale Strain 1049T Genome.</title>
        <authorList>
            <person name="Frasca S.Jr."/>
            <person name="Kutish G.F."/>
            <person name="Castellanos Gell J."/>
            <person name="Michaels D.L."/>
            <person name="Brown D.R."/>
        </authorList>
    </citation>
    <scope>NUCLEOTIDE SEQUENCE</scope>
    <source>
        <strain evidence="2">1049</strain>
    </source>
</reference>
<dbReference type="KEGG" id="mphc:DMC14_003120"/>
<accession>A0A3T0TUN3</accession>
<organism evidence="2 3">
    <name type="scientific">Metamycoplasma phocicerebrale</name>
    <dbReference type="NCBI Taxonomy" id="142649"/>
    <lineage>
        <taxon>Bacteria</taxon>
        <taxon>Bacillati</taxon>
        <taxon>Mycoplasmatota</taxon>
        <taxon>Mycoplasmoidales</taxon>
        <taxon>Metamycoplasmataceae</taxon>
        <taxon>Metamycoplasma</taxon>
    </lineage>
</organism>
<feature type="transmembrane region" description="Helical" evidence="1">
    <location>
        <begin position="15"/>
        <end position="43"/>
    </location>
</feature>
<dbReference type="OrthoDB" id="400752at2"/>
<feature type="transmembrane region" description="Helical" evidence="1">
    <location>
        <begin position="55"/>
        <end position="76"/>
    </location>
</feature>
<evidence type="ECO:0000256" key="1">
    <source>
        <dbReference type="SAM" id="Phobius"/>
    </source>
</evidence>
<evidence type="ECO:0008006" key="4">
    <source>
        <dbReference type="Google" id="ProtNLM"/>
    </source>
</evidence>
<name>A0A3T0TUN3_9BACT</name>
<dbReference type="RefSeq" id="WP_116171424.1">
    <property type="nucleotide sequence ID" value="NZ_CP033058.2"/>
</dbReference>
<gene>
    <name evidence="2" type="ORF">DMC14_003120</name>
</gene>
<protein>
    <recommendedName>
        <fullName evidence="4">Metal transporter</fullName>
    </recommendedName>
</protein>
<feature type="transmembrane region" description="Helical" evidence="1">
    <location>
        <begin position="158"/>
        <end position="182"/>
    </location>
</feature>
<feature type="transmembrane region" description="Helical" evidence="1">
    <location>
        <begin position="226"/>
        <end position="251"/>
    </location>
</feature>
<keyword evidence="1" id="KW-0472">Membrane</keyword>
<keyword evidence="3" id="KW-1185">Reference proteome</keyword>
<evidence type="ECO:0000313" key="3">
    <source>
        <dbReference type="Proteomes" id="UP000256585"/>
    </source>
</evidence>
<keyword evidence="1" id="KW-1133">Transmembrane helix</keyword>
<feature type="transmembrane region" description="Helical" evidence="1">
    <location>
        <begin position="98"/>
        <end position="121"/>
    </location>
</feature>
<feature type="transmembrane region" description="Helical" evidence="1">
    <location>
        <begin position="194"/>
        <end position="214"/>
    </location>
</feature>
<dbReference type="Proteomes" id="UP000256585">
    <property type="component" value="Chromosome"/>
</dbReference>
<dbReference type="AlphaFoldDB" id="A0A3T0TUN3"/>
<feature type="transmembrane region" description="Helical" evidence="1">
    <location>
        <begin position="292"/>
        <end position="313"/>
    </location>
</feature>
<feature type="transmembrane region" description="Helical" evidence="1">
    <location>
        <begin position="257"/>
        <end position="280"/>
    </location>
</feature>
<proteinExistence type="predicted"/>
<keyword evidence="1" id="KW-0812">Transmembrane</keyword>
<evidence type="ECO:0000313" key="2">
    <source>
        <dbReference type="EMBL" id="AZZ65754.1"/>
    </source>
</evidence>
<dbReference type="EMBL" id="CP033058">
    <property type="protein sequence ID" value="AZZ65754.1"/>
    <property type="molecule type" value="Genomic_DNA"/>
</dbReference>
<sequence>MIITRELPGLASANLYLLLFLNLLVYIPILVALPLLLMGLLSLIKTEKIRNNKNFLIYIYAFSTGMFLMLGAFGFLREGYDIAKSYTHGGTFVQSSEIIRTLTVVGIMGISALIGFSLVIGGRYLFIKKAKIDPHTEHEEHNHSDHLISFKDIDNPKAAWLAILLLLSHRVIDGFFIGYTIFKIIVSKNTFSSSLMLLITFTLHILFEISIVYFRQIQYGEKKRKAVMYNFLTFILIIPFIFMGAFFGTFLGGTLKWIQSGILTMGGAIIVFTSVFELIPEFIHIRNKNTKTLYSTFITFSAAIVITIILLSFHTHV</sequence>